<protein>
    <submittedName>
        <fullName evidence="2">Uncharacterized protein</fullName>
    </submittedName>
</protein>
<dbReference type="EMBL" id="LR796954">
    <property type="protein sequence ID" value="CAB4177518.1"/>
    <property type="molecule type" value="Genomic_DNA"/>
</dbReference>
<evidence type="ECO:0000256" key="1">
    <source>
        <dbReference type="SAM" id="MobiDB-lite"/>
    </source>
</evidence>
<dbReference type="EMBL" id="LR796467">
    <property type="protein sequence ID" value="CAB4146448.1"/>
    <property type="molecule type" value="Genomic_DNA"/>
</dbReference>
<feature type="region of interest" description="Disordered" evidence="1">
    <location>
        <begin position="1"/>
        <end position="23"/>
    </location>
</feature>
<proteinExistence type="predicted"/>
<dbReference type="EMBL" id="LR797110">
    <property type="protein sequence ID" value="CAB4187450.1"/>
    <property type="molecule type" value="Genomic_DNA"/>
</dbReference>
<sequence>MPSATRVAPTPIAGTREATGGRNDVLDGLSSLPRWQPGMGRLAGTRDKLTRSVLEIILADWREFGAGALERVREEDPSTYVRVIASLLPKDVKIESDSLKTVVLDFRGTVASRDEPLVIDQEPEDADADGQG</sequence>
<organism evidence="2">
    <name type="scientific">uncultured Caudovirales phage</name>
    <dbReference type="NCBI Taxonomy" id="2100421"/>
    <lineage>
        <taxon>Viruses</taxon>
        <taxon>Duplodnaviria</taxon>
        <taxon>Heunggongvirae</taxon>
        <taxon>Uroviricota</taxon>
        <taxon>Caudoviricetes</taxon>
        <taxon>Peduoviridae</taxon>
        <taxon>Maltschvirus</taxon>
        <taxon>Maltschvirus maltsch</taxon>
    </lineage>
</organism>
<gene>
    <name evidence="3" type="ORF">UFOVP1008_4</name>
    <name evidence="4" type="ORF">UFOVP1160_42</name>
    <name evidence="5" type="ORF">UFOVP1352_8</name>
    <name evidence="2" type="ORF">UFOVP498_12</name>
</gene>
<evidence type="ECO:0000313" key="2">
    <source>
        <dbReference type="EMBL" id="CAB4146448.1"/>
    </source>
</evidence>
<dbReference type="EMBL" id="LR797301">
    <property type="protein sequence ID" value="CAB4199682.1"/>
    <property type="molecule type" value="Genomic_DNA"/>
</dbReference>
<evidence type="ECO:0000313" key="4">
    <source>
        <dbReference type="EMBL" id="CAB4187450.1"/>
    </source>
</evidence>
<reference evidence="2" key="1">
    <citation type="submission" date="2020-04" db="EMBL/GenBank/DDBJ databases">
        <authorList>
            <person name="Chiriac C."/>
            <person name="Salcher M."/>
            <person name="Ghai R."/>
            <person name="Kavagutti S V."/>
        </authorList>
    </citation>
    <scope>NUCLEOTIDE SEQUENCE</scope>
</reference>
<name>A0A6J5MIR4_9CAUD</name>
<evidence type="ECO:0000313" key="3">
    <source>
        <dbReference type="EMBL" id="CAB4177518.1"/>
    </source>
</evidence>
<evidence type="ECO:0000313" key="5">
    <source>
        <dbReference type="EMBL" id="CAB4199682.1"/>
    </source>
</evidence>
<accession>A0A6J5MIR4</accession>